<dbReference type="RefSeq" id="WP_136551790.1">
    <property type="nucleotide sequence ID" value="NZ_STGJ01000003.1"/>
</dbReference>
<keyword evidence="5" id="KW-1185">Reference proteome</keyword>
<name>A0A4T0V258_9NEIS</name>
<dbReference type="FunFam" id="3.30.420.10:FF:000045">
    <property type="entry name" value="3'-5' exonuclease DinG"/>
    <property type="match status" value="1"/>
</dbReference>
<dbReference type="GO" id="GO:0005829">
    <property type="term" value="C:cytosol"/>
    <property type="evidence" value="ECO:0007669"/>
    <property type="project" value="TreeGrafter"/>
</dbReference>
<dbReference type="Pfam" id="PF00929">
    <property type="entry name" value="RNase_T"/>
    <property type="match status" value="1"/>
</dbReference>
<evidence type="ECO:0000313" key="4">
    <source>
        <dbReference type="EMBL" id="TIC85341.1"/>
    </source>
</evidence>
<dbReference type="GO" id="GO:0008408">
    <property type="term" value="F:3'-5' exonuclease activity"/>
    <property type="evidence" value="ECO:0007669"/>
    <property type="project" value="TreeGrafter"/>
</dbReference>
<dbReference type="GO" id="GO:0045004">
    <property type="term" value="P:DNA replication proofreading"/>
    <property type="evidence" value="ECO:0007669"/>
    <property type="project" value="TreeGrafter"/>
</dbReference>
<gene>
    <name evidence="4" type="ORF">E5K04_05005</name>
</gene>
<dbReference type="SMART" id="SM00479">
    <property type="entry name" value="EXOIII"/>
    <property type="match status" value="1"/>
</dbReference>
<dbReference type="EMBL" id="STGJ01000003">
    <property type="protein sequence ID" value="TIC85341.1"/>
    <property type="molecule type" value="Genomic_DNA"/>
</dbReference>
<dbReference type="AlphaFoldDB" id="A0A4T0V258"/>
<comment type="subunit">
    <text evidence="2">DNA polymerase III contains a core (composed of alpha, epsilon and theta chains) that associates with a tau subunit. This core dimerizes to form the POLIII' complex. PolIII' associates with the gamma complex (composed of gamma, delta, delta', psi and chi chains) and with the beta chain to form the complete DNA polymerase III complex.</text>
</comment>
<dbReference type="Proteomes" id="UP000308891">
    <property type="component" value="Unassembled WGS sequence"/>
</dbReference>
<dbReference type="OrthoDB" id="9803913at2"/>
<reference evidence="4 5" key="1">
    <citation type="submission" date="2019-04" db="EMBL/GenBank/DDBJ databases">
        <title>Crenobacter sp. nov.</title>
        <authorList>
            <person name="Shi S."/>
        </authorList>
    </citation>
    <scope>NUCLEOTIDE SEQUENCE [LARGE SCALE GENOMIC DNA]</scope>
    <source>
        <strain evidence="4 5">GY 70310</strain>
    </source>
</reference>
<keyword evidence="4" id="KW-0378">Hydrolase</keyword>
<dbReference type="Gene3D" id="3.30.420.10">
    <property type="entry name" value="Ribonuclease H-like superfamily/Ribonuclease H"/>
    <property type="match status" value="1"/>
</dbReference>
<evidence type="ECO:0000313" key="5">
    <source>
        <dbReference type="Proteomes" id="UP000308891"/>
    </source>
</evidence>
<accession>A0A4T0V258</accession>
<dbReference type="InterPro" id="IPR012337">
    <property type="entry name" value="RNaseH-like_sf"/>
</dbReference>
<dbReference type="PANTHER" id="PTHR30231:SF37">
    <property type="entry name" value="EXODEOXYRIBONUCLEASE 10"/>
    <property type="match status" value="1"/>
</dbReference>
<comment type="function">
    <text evidence="1">DNA polymerase III is a complex, multichain enzyme responsible for most of the replicative synthesis in bacteria. The epsilon subunit contain the editing function and is a proofreading 3'-5' exonuclease.</text>
</comment>
<evidence type="ECO:0000259" key="3">
    <source>
        <dbReference type="SMART" id="SM00479"/>
    </source>
</evidence>
<proteinExistence type="predicted"/>
<comment type="caution">
    <text evidence="4">The sequence shown here is derived from an EMBL/GenBank/DDBJ whole genome shotgun (WGS) entry which is preliminary data.</text>
</comment>
<evidence type="ECO:0000256" key="2">
    <source>
        <dbReference type="ARBA" id="ARBA00026073"/>
    </source>
</evidence>
<organism evidence="4 5">
    <name type="scientific">Crenobacter intestini</name>
    <dbReference type="NCBI Taxonomy" id="2563443"/>
    <lineage>
        <taxon>Bacteria</taxon>
        <taxon>Pseudomonadati</taxon>
        <taxon>Pseudomonadota</taxon>
        <taxon>Betaproteobacteria</taxon>
        <taxon>Neisseriales</taxon>
        <taxon>Neisseriaceae</taxon>
        <taxon>Crenobacter</taxon>
    </lineage>
</organism>
<dbReference type="GO" id="GO:0003676">
    <property type="term" value="F:nucleic acid binding"/>
    <property type="evidence" value="ECO:0007669"/>
    <property type="project" value="InterPro"/>
</dbReference>
<evidence type="ECO:0000256" key="1">
    <source>
        <dbReference type="ARBA" id="ARBA00025483"/>
    </source>
</evidence>
<dbReference type="InterPro" id="IPR013520">
    <property type="entry name" value="Ribonucl_H"/>
</dbReference>
<dbReference type="InterPro" id="IPR036397">
    <property type="entry name" value="RNaseH_sf"/>
</dbReference>
<keyword evidence="4" id="KW-0269">Exonuclease</keyword>
<dbReference type="CDD" id="cd06127">
    <property type="entry name" value="DEDDh"/>
    <property type="match status" value="1"/>
</dbReference>
<protein>
    <submittedName>
        <fullName evidence="4">3'-5' exonuclease</fullName>
    </submittedName>
</protein>
<dbReference type="SUPFAM" id="SSF53098">
    <property type="entry name" value="Ribonuclease H-like"/>
    <property type="match status" value="1"/>
</dbReference>
<sequence length="201" mass="22022">MGRIAVIDFETNGLSPSTACRATEIAAVLVEEGRIVGHYQSLMNAGVFVPRDIERLTGISNAMLREAPPAARVMREVADFVGDTPLVAHNAAFDRKFWDHELSLVGAARRQDFACSLLLARRLLPEAPDHKLGTLGRWLGLPVSGRAHRALADSEMTAHLLIRLQALLAQRHGIKRTDHALLCALQKVPAARVTDWLASVR</sequence>
<dbReference type="PANTHER" id="PTHR30231">
    <property type="entry name" value="DNA POLYMERASE III SUBUNIT EPSILON"/>
    <property type="match status" value="1"/>
</dbReference>
<keyword evidence="4" id="KW-0540">Nuclease</keyword>
<feature type="domain" description="Exonuclease" evidence="3">
    <location>
        <begin position="3"/>
        <end position="170"/>
    </location>
</feature>